<protein>
    <submittedName>
        <fullName evidence="2">Uncharacterized protein</fullName>
    </submittedName>
</protein>
<evidence type="ECO:0000313" key="3">
    <source>
        <dbReference type="Proteomes" id="UP001285354"/>
    </source>
</evidence>
<gene>
    <name evidence="2" type="ORF">QTJ16_001821</name>
</gene>
<feature type="compositionally biased region" description="Polar residues" evidence="1">
    <location>
        <begin position="278"/>
        <end position="287"/>
    </location>
</feature>
<comment type="caution">
    <text evidence="2">The sequence shown here is derived from an EMBL/GenBank/DDBJ whole genome shotgun (WGS) entry which is preliminary data.</text>
</comment>
<dbReference type="AlphaFoldDB" id="A0AAD9T279"/>
<feature type="region of interest" description="Disordered" evidence="1">
    <location>
        <begin position="267"/>
        <end position="293"/>
    </location>
</feature>
<feature type="compositionally biased region" description="Low complexity" evidence="1">
    <location>
        <begin position="72"/>
        <end position="84"/>
    </location>
</feature>
<proteinExistence type="predicted"/>
<accession>A0AAD9T279</accession>
<feature type="compositionally biased region" description="Basic and acidic residues" evidence="1">
    <location>
        <begin position="141"/>
        <end position="165"/>
    </location>
</feature>
<feature type="compositionally biased region" description="Basic and acidic residues" evidence="1">
    <location>
        <begin position="89"/>
        <end position="133"/>
    </location>
</feature>
<sequence length="293" mass="32648">MSYDQQTQLIIAQLQAEDQRKRSERSRQESDEYRAKGLLKSPPYRTPATKPTLSKMGFFRSTQPLPSKDTQKSATKSRSSFSRSKSSKATKDPEPAMAKHETAAEKHEAAAKRHEELRKQEEAKQRQETKEALKCAAATAKKADEAQKAGDALKSEAEKKAEEAKNHKKALKHEAAKKKKEAKKEKKAKKREAAKKKEEAKQNKGSKSATPSLKSKKSGFFSRIKTYEPAPPPVNLTKTPTREIDSSQIAGLKLKMKKGADITLLEVPKESKKDQRPKLSTANSANSCDCVDE</sequence>
<name>A0AAD9T279_9HELO</name>
<feature type="compositionally biased region" description="Basic and acidic residues" evidence="1">
    <location>
        <begin position="267"/>
        <end position="277"/>
    </location>
</feature>
<feature type="region of interest" description="Disordered" evidence="1">
    <location>
        <begin position="14"/>
        <end position="250"/>
    </location>
</feature>
<keyword evidence="3" id="KW-1185">Reference proteome</keyword>
<dbReference type="Proteomes" id="UP001285354">
    <property type="component" value="Unassembled WGS sequence"/>
</dbReference>
<organism evidence="2 3">
    <name type="scientific">Diplocarpon rosae</name>
    <dbReference type="NCBI Taxonomy" id="946125"/>
    <lineage>
        <taxon>Eukaryota</taxon>
        <taxon>Fungi</taxon>
        <taxon>Dikarya</taxon>
        <taxon>Ascomycota</taxon>
        <taxon>Pezizomycotina</taxon>
        <taxon>Leotiomycetes</taxon>
        <taxon>Helotiales</taxon>
        <taxon>Drepanopezizaceae</taxon>
        <taxon>Diplocarpon</taxon>
    </lineage>
</organism>
<evidence type="ECO:0000256" key="1">
    <source>
        <dbReference type="SAM" id="MobiDB-lite"/>
    </source>
</evidence>
<dbReference type="EMBL" id="JAUBYV010000002">
    <property type="protein sequence ID" value="KAK2628718.1"/>
    <property type="molecule type" value="Genomic_DNA"/>
</dbReference>
<evidence type="ECO:0000313" key="2">
    <source>
        <dbReference type="EMBL" id="KAK2628718.1"/>
    </source>
</evidence>
<feature type="compositionally biased region" description="Polar residues" evidence="1">
    <location>
        <begin position="203"/>
        <end position="213"/>
    </location>
</feature>
<reference evidence="2" key="1">
    <citation type="submission" date="2023-06" db="EMBL/GenBank/DDBJ databases">
        <title>Draft genome of Marssonina rosae.</title>
        <authorList>
            <person name="Cheng Q."/>
        </authorList>
    </citation>
    <scope>NUCLEOTIDE SEQUENCE</scope>
    <source>
        <strain evidence="2">R4</strain>
    </source>
</reference>
<feature type="compositionally biased region" description="Basic residues" evidence="1">
    <location>
        <begin position="166"/>
        <end position="194"/>
    </location>
</feature>
<feature type="compositionally biased region" description="Basic and acidic residues" evidence="1">
    <location>
        <begin position="17"/>
        <end position="35"/>
    </location>
</feature>